<keyword evidence="1" id="KW-1133">Transmembrane helix</keyword>
<evidence type="ECO:0000313" key="3">
    <source>
        <dbReference type="Proteomes" id="UP000595323"/>
    </source>
</evidence>
<evidence type="ECO:0000256" key="1">
    <source>
        <dbReference type="SAM" id="Phobius"/>
    </source>
</evidence>
<evidence type="ECO:0000313" key="2">
    <source>
        <dbReference type="EMBL" id="QPX62969.1"/>
    </source>
</evidence>
<name>A0A7T3KD89_9CAUD</name>
<dbReference type="EMBL" id="MT863715">
    <property type="protein sequence ID" value="QPX62969.1"/>
    <property type="molecule type" value="Genomic_DNA"/>
</dbReference>
<keyword evidence="1" id="KW-0472">Membrane</keyword>
<proteinExistence type="predicted"/>
<reference evidence="2 3" key="1">
    <citation type="submission" date="2020-08" db="EMBL/GenBank/DDBJ databases">
        <authorList>
            <person name="Sorensen M.C.H."/>
        </authorList>
    </citation>
    <scope>NUCLEOTIDE SEQUENCE [LARGE SCALE GENOMIC DNA]</scope>
</reference>
<sequence length="49" mass="5449">MVEIIASFFVGGLIGFIAGYFVYHNNKKKASEIGDKIESVKDEIIKKNS</sequence>
<protein>
    <submittedName>
        <fullName evidence="2">Uncharacterized protein</fullName>
    </submittedName>
</protein>
<gene>
    <name evidence="2" type="ORF">F336_011</name>
</gene>
<keyword evidence="1" id="KW-0812">Transmembrane</keyword>
<feature type="transmembrane region" description="Helical" evidence="1">
    <location>
        <begin position="6"/>
        <end position="23"/>
    </location>
</feature>
<dbReference type="Proteomes" id="UP000595323">
    <property type="component" value="Segment"/>
</dbReference>
<accession>A0A7T3KD89</accession>
<organism evidence="2 3">
    <name type="scientific">Campylobacter phage F336</name>
    <dbReference type="NCBI Taxonomy" id="2794361"/>
    <lineage>
        <taxon>Viruses</taxon>
        <taxon>Duplodnaviria</taxon>
        <taxon>Heunggongvirae</taxon>
        <taxon>Uroviricota</taxon>
        <taxon>Caudoviricetes</taxon>
        <taxon>Connertonviridae</taxon>
        <taxon>Fletchervirus</taxon>
        <taxon>Fletchervirus F336</taxon>
    </lineage>
</organism>
<keyword evidence="3" id="KW-1185">Reference proteome</keyword>